<dbReference type="EMBL" id="AP017624">
    <property type="protein sequence ID" value="BAV42860.1"/>
    <property type="molecule type" value="Genomic_DNA"/>
</dbReference>
<feature type="domain" description="ChsH2 rubredoxin-like zinc ribbon" evidence="2">
    <location>
        <begin position="17"/>
        <end position="48"/>
    </location>
</feature>
<dbReference type="InterPro" id="IPR002878">
    <property type="entry name" value="ChsH2_C"/>
</dbReference>
<dbReference type="Pfam" id="PF01796">
    <property type="entry name" value="OB_ChsH2_C"/>
    <property type="match status" value="1"/>
</dbReference>
<accession>A0A1B4Y754</accession>
<organism evidence="3 4">
    <name type="scientific">Mycobacterium ulcerans subsp. shinshuense</name>
    <dbReference type="NCBI Taxonomy" id="1124626"/>
    <lineage>
        <taxon>Bacteria</taxon>
        <taxon>Bacillati</taxon>
        <taxon>Actinomycetota</taxon>
        <taxon>Actinomycetes</taxon>
        <taxon>Mycobacteriales</taxon>
        <taxon>Mycobacteriaceae</taxon>
        <taxon>Mycobacterium</taxon>
        <taxon>Mycobacterium ulcerans group</taxon>
    </lineage>
</organism>
<dbReference type="InterPro" id="IPR052513">
    <property type="entry name" value="Thioester_dehydratase-like"/>
</dbReference>
<evidence type="ECO:0000259" key="1">
    <source>
        <dbReference type="Pfam" id="PF01796"/>
    </source>
</evidence>
<proteinExistence type="predicted"/>
<dbReference type="InterPro" id="IPR022002">
    <property type="entry name" value="ChsH2_Znr"/>
</dbReference>
<evidence type="ECO:0000313" key="3">
    <source>
        <dbReference type="EMBL" id="BAV42860.1"/>
    </source>
</evidence>
<reference evidence="3 4" key="1">
    <citation type="submission" date="2016-08" db="EMBL/GenBank/DDBJ databases">
        <title>Complete genome sequence of Mycobacterium shinshuense, a subspecies of M. ulcerans.</title>
        <authorList>
            <person name="Yoshida M."/>
            <person name="Ogura Y."/>
            <person name="Hayashi T."/>
            <person name="Hoshino Y."/>
        </authorList>
    </citation>
    <scope>NUCLEOTIDE SEQUENCE [LARGE SCALE GENOMIC DNA]</scope>
    <source>
        <strain evidence="4">ATCC 33728</strain>
    </source>
</reference>
<sequence length="142" mass="16082">MASRLAPAISPDTEFFWHGLREHKLLIQRCAECGELRHPPRLMCPKCRCLHWDTVESGGLGTVYSFVMPHQPRFPFFDYPYIVVLVELDEGVRLVSNLCGIDPADVTVGMAVEVFYQDFDGPDGSFVLHQFRPVALDSEAVR</sequence>
<protein>
    <recommendedName>
        <fullName evidence="5">Nucleic acid-binding protein</fullName>
    </recommendedName>
</protein>
<dbReference type="PANTHER" id="PTHR34075:SF5">
    <property type="entry name" value="BLR3430 PROTEIN"/>
    <property type="match status" value="1"/>
</dbReference>
<dbReference type="SUPFAM" id="SSF50249">
    <property type="entry name" value="Nucleic acid-binding proteins"/>
    <property type="match status" value="1"/>
</dbReference>
<dbReference type="InterPro" id="IPR012340">
    <property type="entry name" value="NA-bd_OB-fold"/>
</dbReference>
<name>A0A1B4Y754_MYCUL</name>
<feature type="domain" description="ChsH2 C-terminal OB-fold" evidence="1">
    <location>
        <begin position="55"/>
        <end position="114"/>
    </location>
</feature>
<gene>
    <name evidence="3" type="ORF">SHTP_3886</name>
</gene>
<dbReference type="Proteomes" id="UP000218067">
    <property type="component" value="Chromosome"/>
</dbReference>
<dbReference type="Gene3D" id="6.10.30.10">
    <property type="match status" value="1"/>
</dbReference>
<evidence type="ECO:0008006" key="5">
    <source>
        <dbReference type="Google" id="ProtNLM"/>
    </source>
</evidence>
<dbReference type="RefSeq" id="WP_096371589.1">
    <property type="nucleotide sequence ID" value="NZ_AP017624.1"/>
</dbReference>
<dbReference type="PANTHER" id="PTHR34075">
    <property type="entry name" value="BLR3430 PROTEIN"/>
    <property type="match status" value="1"/>
</dbReference>
<dbReference type="Pfam" id="PF12172">
    <property type="entry name" value="zf-ChsH2"/>
    <property type="match status" value="1"/>
</dbReference>
<evidence type="ECO:0000313" key="4">
    <source>
        <dbReference type="Proteomes" id="UP000218067"/>
    </source>
</evidence>
<evidence type="ECO:0000259" key="2">
    <source>
        <dbReference type="Pfam" id="PF12172"/>
    </source>
</evidence>
<dbReference type="AlphaFoldDB" id="A0A1B4Y754"/>
<dbReference type="GeneID" id="93438460"/>